<reference evidence="2 3" key="1">
    <citation type="journal article" date="2015" name="Proc. Natl. Acad. Sci. U.S.A.">
        <title>The resurrection genome of Boea hygrometrica: A blueprint for survival of dehydration.</title>
        <authorList>
            <person name="Xiao L."/>
            <person name="Yang G."/>
            <person name="Zhang L."/>
            <person name="Yang X."/>
            <person name="Zhao S."/>
            <person name="Ji Z."/>
            <person name="Zhou Q."/>
            <person name="Hu M."/>
            <person name="Wang Y."/>
            <person name="Chen M."/>
            <person name="Xu Y."/>
            <person name="Jin H."/>
            <person name="Xiao X."/>
            <person name="Hu G."/>
            <person name="Bao F."/>
            <person name="Hu Y."/>
            <person name="Wan P."/>
            <person name="Li L."/>
            <person name="Deng X."/>
            <person name="Kuang T."/>
            <person name="Xiang C."/>
            <person name="Zhu J.K."/>
            <person name="Oliver M.J."/>
            <person name="He Y."/>
        </authorList>
    </citation>
    <scope>NUCLEOTIDE SEQUENCE [LARGE SCALE GENOMIC DNA]</scope>
    <source>
        <strain evidence="3">cv. XS01</strain>
    </source>
</reference>
<feature type="compositionally biased region" description="Gly residues" evidence="1">
    <location>
        <begin position="52"/>
        <end position="65"/>
    </location>
</feature>
<evidence type="ECO:0000256" key="1">
    <source>
        <dbReference type="SAM" id="MobiDB-lite"/>
    </source>
</evidence>
<evidence type="ECO:0000313" key="3">
    <source>
        <dbReference type="Proteomes" id="UP000250235"/>
    </source>
</evidence>
<organism evidence="2 3">
    <name type="scientific">Dorcoceras hygrometricum</name>
    <dbReference type="NCBI Taxonomy" id="472368"/>
    <lineage>
        <taxon>Eukaryota</taxon>
        <taxon>Viridiplantae</taxon>
        <taxon>Streptophyta</taxon>
        <taxon>Embryophyta</taxon>
        <taxon>Tracheophyta</taxon>
        <taxon>Spermatophyta</taxon>
        <taxon>Magnoliopsida</taxon>
        <taxon>eudicotyledons</taxon>
        <taxon>Gunneridae</taxon>
        <taxon>Pentapetalae</taxon>
        <taxon>asterids</taxon>
        <taxon>lamiids</taxon>
        <taxon>Lamiales</taxon>
        <taxon>Gesneriaceae</taxon>
        <taxon>Didymocarpoideae</taxon>
        <taxon>Trichosporeae</taxon>
        <taxon>Loxocarpinae</taxon>
        <taxon>Dorcoceras</taxon>
    </lineage>
</organism>
<sequence>MEFRVQAQENFNTLTSQLSELVDYINRGGDAKKGERGSSRGPQPPPDDHGRPGSGNEGSRHGGGSRSESSSKRYYRSGGSHRGSGRGFGYWLGEK</sequence>
<dbReference type="EMBL" id="KV018275">
    <property type="protein sequence ID" value="KZV17456.1"/>
    <property type="molecule type" value="Genomic_DNA"/>
</dbReference>
<feature type="compositionally biased region" description="Basic and acidic residues" evidence="1">
    <location>
        <begin position="29"/>
        <end position="38"/>
    </location>
</feature>
<feature type="region of interest" description="Disordered" evidence="1">
    <location>
        <begin position="25"/>
        <end position="95"/>
    </location>
</feature>
<evidence type="ECO:0000313" key="2">
    <source>
        <dbReference type="EMBL" id="KZV17456.1"/>
    </source>
</evidence>
<gene>
    <name evidence="2" type="ORF">F511_41754</name>
</gene>
<keyword evidence="3" id="KW-1185">Reference proteome</keyword>
<name>A0A2Z7A7D8_9LAMI</name>
<dbReference type="Proteomes" id="UP000250235">
    <property type="component" value="Unassembled WGS sequence"/>
</dbReference>
<proteinExistence type="predicted"/>
<protein>
    <submittedName>
        <fullName evidence="2">Uncharacterized protein</fullName>
    </submittedName>
</protein>
<feature type="compositionally biased region" description="Gly residues" evidence="1">
    <location>
        <begin position="80"/>
        <end position="95"/>
    </location>
</feature>
<accession>A0A2Z7A7D8</accession>
<dbReference type="AlphaFoldDB" id="A0A2Z7A7D8"/>